<proteinExistence type="inferred from homology"/>
<evidence type="ECO:0000313" key="15">
    <source>
        <dbReference type="Proteomes" id="UP001153148"/>
    </source>
</evidence>
<evidence type="ECO:0000256" key="2">
    <source>
        <dbReference type="ARBA" id="ARBA00007668"/>
    </source>
</evidence>
<keyword evidence="5 13" id="KW-0679">Respiratory chain</keyword>
<protein>
    <recommendedName>
        <fullName evidence="3 13">Cytochrome b-c1 complex subunit 8</fullName>
    </recommendedName>
    <alternativeName>
        <fullName evidence="13">Complex III subunit 8</fullName>
    </alternativeName>
</protein>
<dbReference type="SUPFAM" id="SSF81508">
    <property type="entry name" value="Ubiquinone-binding protein QP-C of cytochrome bc1 complex (Ubiquinol-cytochrome c reductase)"/>
    <property type="match status" value="1"/>
</dbReference>
<dbReference type="Proteomes" id="UP001153148">
    <property type="component" value="Unassembled WGS sequence"/>
</dbReference>
<keyword evidence="10 13" id="KW-0496">Mitochondrion</keyword>
<dbReference type="EMBL" id="CAJPIN010135409">
    <property type="protein sequence ID" value="CAG2069395.1"/>
    <property type="molecule type" value="Genomic_DNA"/>
</dbReference>
<keyword evidence="8 13" id="KW-0249">Electron transport</keyword>
<keyword evidence="6" id="KW-0812">Transmembrane</keyword>
<keyword evidence="11" id="KW-0472">Membrane</keyword>
<evidence type="ECO:0000256" key="13">
    <source>
        <dbReference type="RuleBase" id="RU368118"/>
    </source>
</evidence>
<gene>
    <name evidence="14" type="ORF">TPAB3V08_LOCUS16337</name>
</gene>
<dbReference type="InterPro" id="IPR036642">
    <property type="entry name" value="Cyt_bc1_su8_sf"/>
</dbReference>
<evidence type="ECO:0000256" key="1">
    <source>
        <dbReference type="ARBA" id="ARBA00004434"/>
    </source>
</evidence>
<dbReference type="Pfam" id="PF02939">
    <property type="entry name" value="UcrQ"/>
    <property type="match status" value="1"/>
</dbReference>
<comment type="similarity">
    <text evidence="2 13">Belongs to the UQCRQ/QCR8 family.</text>
</comment>
<keyword evidence="15" id="KW-1185">Reference proteome</keyword>
<evidence type="ECO:0000256" key="12">
    <source>
        <dbReference type="ARBA" id="ARBA00047105"/>
    </source>
</evidence>
<keyword evidence="4 13" id="KW-0813">Transport</keyword>
<reference evidence="14" key="1">
    <citation type="submission" date="2021-03" db="EMBL/GenBank/DDBJ databases">
        <authorList>
            <person name="Tran Van P."/>
        </authorList>
    </citation>
    <scope>NUCLEOTIDE SEQUENCE</scope>
</reference>
<organism evidence="14 15">
    <name type="scientific">Timema podura</name>
    <name type="common">Walking stick</name>
    <dbReference type="NCBI Taxonomy" id="61482"/>
    <lineage>
        <taxon>Eukaryota</taxon>
        <taxon>Metazoa</taxon>
        <taxon>Ecdysozoa</taxon>
        <taxon>Arthropoda</taxon>
        <taxon>Hexapoda</taxon>
        <taxon>Insecta</taxon>
        <taxon>Pterygota</taxon>
        <taxon>Neoptera</taxon>
        <taxon>Polyneoptera</taxon>
        <taxon>Phasmatodea</taxon>
        <taxon>Timematodea</taxon>
        <taxon>Timematoidea</taxon>
        <taxon>Timematidae</taxon>
        <taxon>Timema</taxon>
    </lineage>
</organism>
<dbReference type="PANTHER" id="PTHR12119:SF2">
    <property type="entry name" value="CYTOCHROME B-C1 COMPLEX SUBUNIT 8"/>
    <property type="match status" value="1"/>
</dbReference>
<keyword evidence="7 13" id="KW-0999">Mitochondrion inner membrane</keyword>
<evidence type="ECO:0000256" key="9">
    <source>
        <dbReference type="ARBA" id="ARBA00022989"/>
    </source>
</evidence>
<sequence>LTMGKHFGELAYLRGIVQYRLSPFEQRAFAGAFTKGLWNIPVRIRASIFRVAPREYVNRELNPAIHNNTNTLASEWTTLFLASYEIRDKGLVGY</sequence>
<comment type="function">
    <text evidence="13">Component of the ubiquinol-cytochrome c oxidoreductase, a multisubunit transmembrane complex that is part of the mitochondrial electron transport chain which drives oxidative phosphorylation. The complex plays an important role in the uptake of multiple carbon sources present in different host niches.</text>
</comment>
<evidence type="ECO:0000313" key="14">
    <source>
        <dbReference type="EMBL" id="CAG2069395.1"/>
    </source>
</evidence>
<dbReference type="PANTHER" id="PTHR12119">
    <property type="entry name" value="UBIQUINOL-CYTOCHROME C REDUCTASE COMPLEX UBIQUINONE-BINDING PROTEIN QP-C"/>
    <property type="match status" value="1"/>
</dbReference>
<evidence type="ECO:0000256" key="11">
    <source>
        <dbReference type="ARBA" id="ARBA00023136"/>
    </source>
</evidence>
<comment type="subunit">
    <text evidence="12 13">Component of the ubiquinol-cytochrome c oxidoreductase (cytochrome b-c1 complex, complex III, CIII), a multisubunit enzyme composed of 11 subunits. The complex is composed of 3 respiratory subunits cytochrome b, cytochrome c1 and Rieske protein UQCRFS1, 2 core protein subunits UQCRC1/QCR1 and UQCRC2/QCR2, and 6 low-molecular weight protein subunits UQCRH/QCR6, UQCRB/QCR7, UQCRQ/QCR8, UQCR10/QCR9, UQCR11/QCR10 and subunit 9, the cleavage product of Rieske protein UQCRFS1. The complex exists as an obligatory dimer and forms supercomplexes (SCs) in the inner mitochondrial membrane with NADH-ubiquinone oxidoreductase (complex I, CI) and cytochrome c oxidase (complex IV, CIV), resulting in different assemblies (supercomplex SCI(1)III(2)IV(1) and megacomplex MCI(2)III(2)IV(2)). Interacts with UQCC6.</text>
</comment>
<dbReference type="InterPro" id="IPR004205">
    <property type="entry name" value="Cyt_bc1_su8"/>
</dbReference>
<keyword evidence="9" id="KW-1133">Transmembrane helix</keyword>
<comment type="caution">
    <text evidence="14">The sequence shown here is derived from an EMBL/GenBank/DDBJ whole genome shotgun (WGS) entry which is preliminary data.</text>
</comment>
<evidence type="ECO:0000256" key="8">
    <source>
        <dbReference type="ARBA" id="ARBA00022982"/>
    </source>
</evidence>
<comment type="subcellular location">
    <subcellularLocation>
        <location evidence="1 13">Mitochondrion inner membrane</location>
        <topology evidence="1 13">Single-pass membrane protein</topology>
    </subcellularLocation>
</comment>
<evidence type="ECO:0000256" key="10">
    <source>
        <dbReference type="ARBA" id="ARBA00023128"/>
    </source>
</evidence>
<evidence type="ECO:0000256" key="3">
    <source>
        <dbReference type="ARBA" id="ARBA00016324"/>
    </source>
</evidence>
<feature type="non-terminal residue" evidence="14">
    <location>
        <position position="1"/>
    </location>
</feature>
<evidence type="ECO:0000256" key="4">
    <source>
        <dbReference type="ARBA" id="ARBA00022448"/>
    </source>
</evidence>
<dbReference type="Gene3D" id="1.20.5.210">
    <property type="entry name" value="Cytochrome b-c1 complex subunit 8"/>
    <property type="match status" value="1"/>
</dbReference>
<evidence type="ECO:0000256" key="7">
    <source>
        <dbReference type="ARBA" id="ARBA00022792"/>
    </source>
</evidence>
<name>A0ABN7PQH4_TIMPD</name>
<evidence type="ECO:0000256" key="5">
    <source>
        <dbReference type="ARBA" id="ARBA00022660"/>
    </source>
</evidence>
<evidence type="ECO:0000256" key="6">
    <source>
        <dbReference type="ARBA" id="ARBA00022692"/>
    </source>
</evidence>
<accession>A0ABN7PQH4</accession>